<name>A0A8J2V4F0_9PROT</name>
<dbReference type="Pfam" id="PF03992">
    <property type="entry name" value="ABM"/>
    <property type="match status" value="1"/>
</dbReference>
<dbReference type="SUPFAM" id="SSF54909">
    <property type="entry name" value="Dimeric alpha+beta barrel"/>
    <property type="match status" value="1"/>
</dbReference>
<reference evidence="2" key="1">
    <citation type="journal article" date="2014" name="Int. J. Syst. Evol. Microbiol.">
        <title>Complete genome sequence of Corynebacterium casei LMG S-19264T (=DSM 44701T), isolated from a smear-ripened cheese.</title>
        <authorList>
            <consortium name="US DOE Joint Genome Institute (JGI-PGF)"/>
            <person name="Walter F."/>
            <person name="Albersmeier A."/>
            <person name="Kalinowski J."/>
            <person name="Ruckert C."/>
        </authorList>
    </citation>
    <scope>NUCLEOTIDE SEQUENCE</scope>
    <source>
        <strain evidence="2">CGMCC 1.12921</strain>
    </source>
</reference>
<sequence>MIIVTGTVTVASADALTALEGAMKKQIAASRSEKGCIEYIYGIDVVEPHKFRVLEYWESWEALEAHGNAPHLEAWHAALDAAGVTGRELIATEPAKLKNL</sequence>
<comment type="caution">
    <text evidence="2">The sequence shown here is derived from an EMBL/GenBank/DDBJ whole genome shotgun (WGS) entry which is preliminary data.</text>
</comment>
<dbReference type="AlphaFoldDB" id="A0A8J2V4F0"/>
<dbReference type="RefSeq" id="WP_188158950.1">
    <property type="nucleotide sequence ID" value="NZ_BMGH01000001.1"/>
</dbReference>
<dbReference type="Proteomes" id="UP000613582">
    <property type="component" value="Unassembled WGS sequence"/>
</dbReference>
<dbReference type="InterPro" id="IPR007138">
    <property type="entry name" value="ABM_dom"/>
</dbReference>
<dbReference type="Gene3D" id="3.30.70.100">
    <property type="match status" value="1"/>
</dbReference>
<gene>
    <name evidence="2" type="ORF">GCM10011342_15720</name>
</gene>
<protein>
    <recommendedName>
        <fullName evidence="1">ABM domain-containing protein</fullName>
    </recommendedName>
</protein>
<reference evidence="2" key="2">
    <citation type="submission" date="2020-09" db="EMBL/GenBank/DDBJ databases">
        <authorList>
            <person name="Sun Q."/>
            <person name="Zhou Y."/>
        </authorList>
    </citation>
    <scope>NUCLEOTIDE SEQUENCE</scope>
    <source>
        <strain evidence="2">CGMCC 1.12921</strain>
    </source>
</reference>
<accession>A0A8J2V4F0</accession>
<proteinExistence type="predicted"/>
<organism evidence="2 3">
    <name type="scientific">Aquisalinus flavus</name>
    <dbReference type="NCBI Taxonomy" id="1526572"/>
    <lineage>
        <taxon>Bacteria</taxon>
        <taxon>Pseudomonadati</taxon>
        <taxon>Pseudomonadota</taxon>
        <taxon>Alphaproteobacteria</taxon>
        <taxon>Parvularculales</taxon>
        <taxon>Parvularculaceae</taxon>
        <taxon>Aquisalinus</taxon>
    </lineage>
</organism>
<evidence type="ECO:0000313" key="2">
    <source>
        <dbReference type="EMBL" id="GGD07711.1"/>
    </source>
</evidence>
<dbReference type="InterPro" id="IPR011008">
    <property type="entry name" value="Dimeric_a/b-barrel"/>
</dbReference>
<evidence type="ECO:0000313" key="3">
    <source>
        <dbReference type="Proteomes" id="UP000613582"/>
    </source>
</evidence>
<keyword evidence="3" id="KW-1185">Reference proteome</keyword>
<evidence type="ECO:0000259" key="1">
    <source>
        <dbReference type="PROSITE" id="PS51725"/>
    </source>
</evidence>
<dbReference type="PROSITE" id="PS51725">
    <property type="entry name" value="ABM"/>
    <property type="match status" value="1"/>
</dbReference>
<feature type="domain" description="ABM" evidence="1">
    <location>
        <begin position="2"/>
        <end position="94"/>
    </location>
</feature>
<dbReference type="EMBL" id="BMGH01000001">
    <property type="protein sequence ID" value="GGD07711.1"/>
    <property type="molecule type" value="Genomic_DNA"/>
</dbReference>